<dbReference type="Pfam" id="PF01940">
    <property type="entry name" value="DUF92"/>
    <property type="match status" value="1"/>
</dbReference>
<keyword evidence="4 6" id="KW-1133">Transmembrane helix</keyword>
<dbReference type="Proteomes" id="UP000640274">
    <property type="component" value="Unassembled WGS sequence"/>
</dbReference>
<dbReference type="AlphaFoldDB" id="A0A934J3V9"/>
<evidence type="ECO:0000313" key="8">
    <source>
        <dbReference type="Proteomes" id="UP000640274"/>
    </source>
</evidence>
<comment type="similarity">
    <text evidence="2">Belongs to the TMEM19 family.</text>
</comment>
<dbReference type="GO" id="GO:0016020">
    <property type="term" value="C:membrane"/>
    <property type="evidence" value="ECO:0007669"/>
    <property type="project" value="UniProtKB-SubCell"/>
</dbReference>
<evidence type="ECO:0000256" key="2">
    <source>
        <dbReference type="ARBA" id="ARBA00009012"/>
    </source>
</evidence>
<reference evidence="7" key="1">
    <citation type="submission" date="2020-12" db="EMBL/GenBank/DDBJ databases">
        <authorList>
            <person name="Huq M.A."/>
        </authorList>
    </citation>
    <scope>NUCLEOTIDE SEQUENCE</scope>
    <source>
        <strain evidence="7">MAHUQ-46</strain>
    </source>
</reference>
<feature type="transmembrane region" description="Helical" evidence="6">
    <location>
        <begin position="270"/>
        <end position="290"/>
    </location>
</feature>
<accession>A0A934J3V9</accession>
<comment type="subcellular location">
    <subcellularLocation>
        <location evidence="1">Membrane</location>
        <topology evidence="1">Multi-pass membrane protein</topology>
    </subcellularLocation>
</comment>
<keyword evidence="3 6" id="KW-0812">Transmembrane</keyword>
<feature type="transmembrane region" description="Helical" evidence="6">
    <location>
        <begin position="207"/>
        <end position="230"/>
    </location>
</feature>
<dbReference type="PANTHER" id="PTHR13353">
    <property type="entry name" value="TRANSMEMBRANE PROTEIN 19"/>
    <property type="match status" value="1"/>
</dbReference>
<feature type="transmembrane region" description="Helical" evidence="6">
    <location>
        <begin position="164"/>
        <end position="187"/>
    </location>
</feature>
<comment type="caution">
    <text evidence="7">The sequence shown here is derived from an EMBL/GenBank/DDBJ whole genome shotgun (WGS) entry which is preliminary data.</text>
</comment>
<proteinExistence type="inferred from homology"/>
<evidence type="ECO:0000256" key="1">
    <source>
        <dbReference type="ARBA" id="ARBA00004141"/>
    </source>
</evidence>
<organism evidence="7 8">
    <name type="scientific">Paenibacillus roseus</name>
    <dbReference type="NCBI Taxonomy" id="2798579"/>
    <lineage>
        <taxon>Bacteria</taxon>
        <taxon>Bacillati</taxon>
        <taxon>Bacillota</taxon>
        <taxon>Bacilli</taxon>
        <taxon>Bacillales</taxon>
        <taxon>Paenibacillaceae</taxon>
        <taxon>Paenibacillus</taxon>
    </lineage>
</organism>
<evidence type="ECO:0000256" key="5">
    <source>
        <dbReference type="ARBA" id="ARBA00023136"/>
    </source>
</evidence>
<protein>
    <submittedName>
        <fullName evidence="7">DUF92 domain-containing protein</fullName>
    </submittedName>
</protein>
<evidence type="ECO:0000313" key="7">
    <source>
        <dbReference type="EMBL" id="MBJ6359827.1"/>
    </source>
</evidence>
<keyword evidence="5 6" id="KW-0472">Membrane</keyword>
<keyword evidence="8" id="KW-1185">Reference proteome</keyword>
<name>A0A934J3V9_9BACL</name>
<evidence type="ECO:0000256" key="6">
    <source>
        <dbReference type="SAM" id="Phobius"/>
    </source>
</evidence>
<dbReference type="EMBL" id="JAELUP010000001">
    <property type="protein sequence ID" value="MBJ6359827.1"/>
    <property type="molecule type" value="Genomic_DNA"/>
</dbReference>
<evidence type="ECO:0000256" key="4">
    <source>
        <dbReference type="ARBA" id="ARBA00022989"/>
    </source>
</evidence>
<feature type="transmembrane region" description="Helical" evidence="6">
    <location>
        <begin position="9"/>
        <end position="28"/>
    </location>
</feature>
<feature type="transmembrane region" description="Helical" evidence="6">
    <location>
        <begin position="48"/>
        <end position="70"/>
    </location>
</feature>
<gene>
    <name evidence="7" type="ORF">JFN88_00605</name>
</gene>
<evidence type="ECO:0000256" key="3">
    <source>
        <dbReference type="ARBA" id="ARBA00022692"/>
    </source>
</evidence>
<sequence length="291" mass="30430">MIAEWFTYAWFRLVAGLAGSLAISWLAYRRSSLSASGAWAAATMGTAYFVLGGPVWFGTLIAFFISSTLWSKWKRNSRAKHVAETNYAKGSQRDGMQVWANGGLGLILCAAHAWHPDPIWLFAFTGVMASVNADTWATEIGALSRRQPRALLSGRVVPAGTSGGVTLLGSLAAGGGAAFIGLCAALLSQAGPISSPGAEVQTQLAPAAVALLVVAAALSGLAGAFVDSLIGATGQVMYRCPACGRETERRTHCDVQTVRTRGWSWMNNDAVNFVSSAFAGGMAALLSLLII</sequence>
<dbReference type="RefSeq" id="WP_199017351.1">
    <property type="nucleotide sequence ID" value="NZ_JAELUP010000001.1"/>
</dbReference>
<dbReference type="PANTHER" id="PTHR13353:SF5">
    <property type="entry name" value="TRANSMEMBRANE PROTEIN 19"/>
    <property type="match status" value="1"/>
</dbReference>
<dbReference type="InterPro" id="IPR002794">
    <property type="entry name" value="DUF92_TMEM19"/>
</dbReference>